<protein>
    <submittedName>
        <fullName evidence="2">Uncharacterized protein</fullName>
    </submittedName>
</protein>
<keyword evidence="1" id="KW-0732">Signal</keyword>
<evidence type="ECO:0000313" key="3">
    <source>
        <dbReference type="Proteomes" id="UP000614601"/>
    </source>
</evidence>
<sequence>MWKVVLLLSLLVLSLQANKCKECEESVKNSSGVKKCVRKDGCCPKGVGQVNCFVNPCQTSTAYKCVASYCADNPCGKYEYDQDLNPI</sequence>
<organism evidence="2 3">
    <name type="scientific">Bursaphelenchus okinawaensis</name>
    <dbReference type="NCBI Taxonomy" id="465554"/>
    <lineage>
        <taxon>Eukaryota</taxon>
        <taxon>Metazoa</taxon>
        <taxon>Ecdysozoa</taxon>
        <taxon>Nematoda</taxon>
        <taxon>Chromadorea</taxon>
        <taxon>Rhabditida</taxon>
        <taxon>Tylenchina</taxon>
        <taxon>Tylenchomorpha</taxon>
        <taxon>Aphelenchoidea</taxon>
        <taxon>Aphelenchoididae</taxon>
        <taxon>Bursaphelenchus</taxon>
    </lineage>
</organism>
<dbReference type="EMBL" id="CAJFCW020000004">
    <property type="protein sequence ID" value="CAG9112971.1"/>
    <property type="molecule type" value="Genomic_DNA"/>
</dbReference>
<dbReference type="Proteomes" id="UP000614601">
    <property type="component" value="Unassembled WGS sequence"/>
</dbReference>
<evidence type="ECO:0000256" key="1">
    <source>
        <dbReference type="SAM" id="SignalP"/>
    </source>
</evidence>
<gene>
    <name evidence="2" type="ORF">BOKJ2_LOCUS8656</name>
</gene>
<comment type="caution">
    <text evidence="2">The sequence shown here is derived from an EMBL/GenBank/DDBJ whole genome shotgun (WGS) entry which is preliminary data.</text>
</comment>
<dbReference type="Proteomes" id="UP000783686">
    <property type="component" value="Unassembled WGS sequence"/>
</dbReference>
<name>A0A811KWB9_9BILA</name>
<feature type="chain" id="PRO_5036221172" evidence="1">
    <location>
        <begin position="18"/>
        <end position="87"/>
    </location>
</feature>
<evidence type="ECO:0000313" key="2">
    <source>
        <dbReference type="EMBL" id="CAD5219862.1"/>
    </source>
</evidence>
<reference evidence="2" key="1">
    <citation type="submission" date="2020-09" db="EMBL/GenBank/DDBJ databases">
        <authorList>
            <person name="Kikuchi T."/>
        </authorList>
    </citation>
    <scope>NUCLEOTIDE SEQUENCE</scope>
    <source>
        <strain evidence="2">SH1</strain>
    </source>
</reference>
<feature type="signal peptide" evidence="1">
    <location>
        <begin position="1"/>
        <end position="17"/>
    </location>
</feature>
<dbReference type="AlphaFoldDB" id="A0A811KWB9"/>
<dbReference type="EMBL" id="CAJFDH010000004">
    <property type="protein sequence ID" value="CAD5219862.1"/>
    <property type="molecule type" value="Genomic_DNA"/>
</dbReference>
<accession>A0A811KWB9</accession>
<proteinExistence type="predicted"/>
<keyword evidence="3" id="KW-1185">Reference proteome</keyword>